<dbReference type="AlphaFoldDB" id="A0AAD5SFK7"/>
<dbReference type="Proteomes" id="UP001212841">
    <property type="component" value="Unassembled WGS sequence"/>
</dbReference>
<evidence type="ECO:0000313" key="4">
    <source>
        <dbReference type="EMBL" id="KAJ3052970.1"/>
    </source>
</evidence>
<keyword evidence="5" id="KW-1185">Reference proteome</keyword>
<reference evidence="4" key="1">
    <citation type="submission" date="2020-05" db="EMBL/GenBank/DDBJ databases">
        <title>Phylogenomic resolution of chytrid fungi.</title>
        <authorList>
            <person name="Stajich J.E."/>
            <person name="Amses K."/>
            <person name="Simmons R."/>
            <person name="Seto K."/>
            <person name="Myers J."/>
            <person name="Bonds A."/>
            <person name="Quandt C.A."/>
            <person name="Barry K."/>
            <person name="Liu P."/>
            <person name="Grigoriev I."/>
            <person name="Longcore J.E."/>
            <person name="James T.Y."/>
        </authorList>
    </citation>
    <scope>NUCLEOTIDE SEQUENCE</scope>
    <source>
        <strain evidence="4">JEL0318</strain>
    </source>
</reference>
<dbReference type="GO" id="GO:0005783">
    <property type="term" value="C:endoplasmic reticulum"/>
    <property type="evidence" value="ECO:0007669"/>
    <property type="project" value="InterPro"/>
</dbReference>
<comment type="similarity">
    <text evidence="1">Belongs to the PSMG1 family.</text>
</comment>
<sequence>MVLSLALNFLREQVLTGSLALFTQDFWPYQPDLGRDWEVEELDELEAYQRREQTSAAPDHAFTWSPVTGGTAGPMKAKNVLIGLNGAGALFLLAHFTPQNAVATLQRAESPKEDDSLHFPRSEKHQCTIYSTSNMILVLCHYEVKPEEAWEWTQTLFEHVDGDRVVVFDDFTVGQYRTRADDLYPPLVRKVESSKADPVADDIKYLEPPTIVTGPSAAILTHRQLRNREARIYLSLREQYLGKNEVVSETLEAFEGPLKAVLGGAELGQPIGQGKAKYREVLEKHVGKPRESALYI</sequence>
<gene>
    <name evidence="4" type="ORF">HK097_005279</name>
</gene>
<comment type="caution">
    <text evidence="4">The sequence shown here is derived from an EMBL/GenBank/DDBJ whole genome shotgun (WGS) entry which is preliminary data.</text>
</comment>
<dbReference type="GO" id="GO:0070628">
    <property type="term" value="F:proteasome binding"/>
    <property type="evidence" value="ECO:0007669"/>
    <property type="project" value="TreeGrafter"/>
</dbReference>
<organism evidence="4 5">
    <name type="scientific">Rhizophlyctis rosea</name>
    <dbReference type="NCBI Taxonomy" id="64517"/>
    <lineage>
        <taxon>Eukaryota</taxon>
        <taxon>Fungi</taxon>
        <taxon>Fungi incertae sedis</taxon>
        <taxon>Chytridiomycota</taxon>
        <taxon>Chytridiomycota incertae sedis</taxon>
        <taxon>Chytridiomycetes</taxon>
        <taxon>Rhizophlyctidales</taxon>
        <taxon>Rhizophlyctidaceae</taxon>
        <taxon>Rhizophlyctis</taxon>
    </lineage>
</organism>
<evidence type="ECO:0000313" key="5">
    <source>
        <dbReference type="Proteomes" id="UP001212841"/>
    </source>
</evidence>
<dbReference type="GO" id="GO:0080129">
    <property type="term" value="P:proteasome core complex assembly"/>
    <property type="evidence" value="ECO:0007669"/>
    <property type="project" value="TreeGrafter"/>
</dbReference>
<evidence type="ECO:0000256" key="3">
    <source>
        <dbReference type="ARBA" id="ARBA00023186"/>
    </source>
</evidence>
<dbReference type="EMBL" id="JADGJD010000248">
    <property type="protein sequence ID" value="KAJ3052970.1"/>
    <property type="molecule type" value="Genomic_DNA"/>
</dbReference>
<proteinExistence type="inferred from homology"/>
<dbReference type="InterPro" id="IPR016565">
    <property type="entry name" value="Proteasome_assmbl_chp_1"/>
</dbReference>
<evidence type="ECO:0000256" key="1">
    <source>
        <dbReference type="ARBA" id="ARBA00005261"/>
    </source>
</evidence>
<dbReference type="PANTHER" id="PTHR15069:SF1">
    <property type="entry name" value="PROTEASOME ASSEMBLY CHAPERONE 1"/>
    <property type="match status" value="1"/>
</dbReference>
<keyword evidence="3" id="KW-0143">Chaperone</keyword>
<dbReference type="PANTHER" id="PTHR15069">
    <property type="entry name" value="PROTEASOME ASSEMBLY CHAPERONE 1"/>
    <property type="match status" value="1"/>
</dbReference>
<evidence type="ECO:0000256" key="2">
    <source>
        <dbReference type="ARBA" id="ARBA00019180"/>
    </source>
</evidence>
<protein>
    <recommendedName>
        <fullName evidence="2">Proteasome assembly chaperone 1</fullName>
    </recommendedName>
</protein>
<accession>A0AAD5SFK7</accession>
<name>A0AAD5SFK7_9FUNG</name>